<gene>
    <name evidence="9" type="ORF">SteCoe_6318</name>
</gene>
<dbReference type="PANTHER" id="PTHR22455:SF10">
    <property type="entry name" value="CILIA- AND FLAGELLA-ASSOCIATED PROTEIN 91"/>
    <property type="match status" value="1"/>
</dbReference>
<evidence type="ECO:0000313" key="9">
    <source>
        <dbReference type="EMBL" id="OMJ91151.1"/>
    </source>
</evidence>
<evidence type="ECO:0000256" key="5">
    <source>
        <dbReference type="ARBA" id="ARBA00029468"/>
    </source>
</evidence>
<accession>A0A1R2CQ75</accession>
<dbReference type="Proteomes" id="UP000187209">
    <property type="component" value="Unassembled WGS sequence"/>
</dbReference>
<evidence type="ECO:0000256" key="4">
    <source>
        <dbReference type="ARBA" id="ARBA00023273"/>
    </source>
</evidence>
<comment type="subcellular location">
    <subcellularLocation>
        <location evidence="1">Cytoplasm</location>
        <location evidence="1">Cytoskeleton</location>
        <location evidence="1">Cilium axoneme</location>
    </subcellularLocation>
</comment>
<evidence type="ECO:0000313" key="10">
    <source>
        <dbReference type="Proteomes" id="UP000187209"/>
    </source>
</evidence>
<protein>
    <recommendedName>
        <fullName evidence="6">Cilia- and flagella-associated protein 91</fullName>
    </recommendedName>
</protein>
<feature type="domain" description="CFAP91" evidence="8">
    <location>
        <begin position="72"/>
        <end position="224"/>
    </location>
</feature>
<evidence type="ECO:0000256" key="7">
    <source>
        <dbReference type="SAM" id="MobiDB-lite"/>
    </source>
</evidence>
<keyword evidence="3" id="KW-0206">Cytoskeleton</keyword>
<sequence>MSVTYILRDEYPRHALEMMVSGRDRHIYFKRPIVPLLQPQIPEVVMQLHDTQKPHESMQSEIKIEPTKTVEVQTMYRESEAQTIPYSPEYVIKEGEDPEVLNFTYFVYGNGLPASMTEMELIEQSREKRLFESMLPSSTDEACFLLRRKLMDEQEFKEWAKRENDIKRIQNERLNLLHTALFDREKENNEKNAQRVEEMRLKKTEQKDRALVKIGRKRIKVLRKMFKQRKAADIIGAKRDIIEEYSNFGSSMYAGITREGLNLDKLANKYEVQPEVLTTYQGLSELSETLPAKILQTTYSIKAEKLRIDKGYSRKEIKHRAALAKAQKAIDLVYKQPSEGEDSKGPGRHSVAEIRERPDTPKVDQSENDDEAQVYVAIILLQRLLRGRAIQNAMYEGKEKRLDLIGELRRCGEMIELTEEEKEKEILEAYRERVIDGLAEALQGEFVSETLDALSKELVRLKQERKITAIVRFAERERRKKECEEAGRRQAEEVLRAREDAMFREIMETNQGTVDTYLQQILTEAVDARAKNQAVDEAYLRAFHINRIVDNMEERNNQPHLIVKDLVSSFLIPEVQRLKIQRQTHIQEKRNLAAARALLKESAVRARRNVNAIANG</sequence>
<feature type="region of interest" description="Disordered" evidence="7">
    <location>
        <begin position="334"/>
        <end position="368"/>
    </location>
</feature>
<evidence type="ECO:0000259" key="8">
    <source>
        <dbReference type="Pfam" id="PF14738"/>
    </source>
</evidence>
<name>A0A1R2CQ75_9CILI</name>
<keyword evidence="10" id="KW-1185">Reference proteome</keyword>
<keyword evidence="4" id="KW-0966">Cell projection</keyword>
<dbReference type="OrthoDB" id="567787at2759"/>
<keyword evidence="2" id="KW-0963">Cytoplasm</keyword>
<comment type="caution">
    <text evidence="9">The sequence shown here is derived from an EMBL/GenBank/DDBJ whole genome shotgun (WGS) entry which is preliminary data.</text>
</comment>
<dbReference type="EMBL" id="MPUH01000087">
    <property type="protein sequence ID" value="OMJ91151.1"/>
    <property type="molecule type" value="Genomic_DNA"/>
</dbReference>
<dbReference type="PANTHER" id="PTHR22455">
    <property type="entry name" value="CILIA- AND FLAGELLA-ASSOCIATED PROTEIN 91"/>
    <property type="match status" value="1"/>
</dbReference>
<dbReference type="InterPro" id="IPR026720">
    <property type="entry name" value="CFAP91"/>
</dbReference>
<evidence type="ECO:0000256" key="1">
    <source>
        <dbReference type="ARBA" id="ARBA00004430"/>
    </source>
</evidence>
<evidence type="ECO:0000256" key="6">
    <source>
        <dbReference type="ARBA" id="ARBA00029555"/>
    </source>
</evidence>
<reference evidence="9 10" key="1">
    <citation type="submission" date="2016-11" db="EMBL/GenBank/DDBJ databases">
        <title>The macronuclear genome of Stentor coeruleus: a giant cell with tiny introns.</title>
        <authorList>
            <person name="Slabodnick M."/>
            <person name="Ruby J.G."/>
            <person name="Reiff S.B."/>
            <person name="Swart E.C."/>
            <person name="Gosai S."/>
            <person name="Prabakaran S."/>
            <person name="Witkowska E."/>
            <person name="Larue G.E."/>
            <person name="Fisher S."/>
            <person name="Freeman R.M."/>
            <person name="Gunawardena J."/>
            <person name="Chu W."/>
            <person name="Stover N.A."/>
            <person name="Gregory B.D."/>
            <person name="Nowacki M."/>
            <person name="Derisi J."/>
            <person name="Roy S.W."/>
            <person name="Marshall W.F."/>
            <person name="Sood P."/>
        </authorList>
    </citation>
    <scope>NUCLEOTIDE SEQUENCE [LARGE SCALE GENOMIC DNA]</scope>
    <source>
        <strain evidence="9">WM001</strain>
    </source>
</reference>
<proteinExistence type="inferred from homology"/>
<evidence type="ECO:0000256" key="2">
    <source>
        <dbReference type="ARBA" id="ARBA00022490"/>
    </source>
</evidence>
<dbReference type="Pfam" id="PF14738">
    <property type="entry name" value="CFAP91"/>
    <property type="match status" value="1"/>
</dbReference>
<evidence type="ECO:0000256" key="3">
    <source>
        <dbReference type="ARBA" id="ARBA00023212"/>
    </source>
</evidence>
<organism evidence="9 10">
    <name type="scientific">Stentor coeruleus</name>
    <dbReference type="NCBI Taxonomy" id="5963"/>
    <lineage>
        <taxon>Eukaryota</taxon>
        <taxon>Sar</taxon>
        <taxon>Alveolata</taxon>
        <taxon>Ciliophora</taxon>
        <taxon>Postciliodesmatophora</taxon>
        <taxon>Heterotrichea</taxon>
        <taxon>Heterotrichida</taxon>
        <taxon>Stentoridae</taxon>
        <taxon>Stentor</taxon>
    </lineage>
</organism>
<dbReference type="InterPro" id="IPR032840">
    <property type="entry name" value="CFAP91_dom"/>
</dbReference>
<dbReference type="AlphaFoldDB" id="A0A1R2CQ75"/>
<comment type="similarity">
    <text evidence="5">Belongs to the CFAP91 family.</text>
</comment>
<dbReference type="GO" id="GO:0005930">
    <property type="term" value="C:axoneme"/>
    <property type="evidence" value="ECO:0007669"/>
    <property type="project" value="UniProtKB-SubCell"/>
</dbReference>
<feature type="compositionally biased region" description="Basic and acidic residues" evidence="7">
    <location>
        <begin position="341"/>
        <end position="365"/>
    </location>
</feature>